<name>A0A8B7PQB8_HYAAZ</name>
<gene>
    <name evidence="5" type="primary">LOC108682747</name>
</gene>
<dbReference type="GO" id="GO:0070181">
    <property type="term" value="F:small ribosomal subunit rRNA binding"/>
    <property type="evidence" value="ECO:0007669"/>
    <property type="project" value="TreeGrafter"/>
</dbReference>
<dbReference type="RefSeq" id="XP_018027472.1">
    <property type="nucleotide sequence ID" value="XM_018171983.2"/>
</dbReference>
<protein>
    <submittedName>
        <fullName evidence="5">28S ribosomal protein S18c, mitochondrial</fullName>
    </submittedName>
</protein>
<dbReference type="PANTHER" id="PTHR13479:SF40">
    <property type="entry name" value="SMALL RIBOSOMAL SUBUNIT PROTEIN BS18M"/>
    <property type="match status" value="1"/>
</dbReference>
<proteinExistence type="inferred from homology"/>
<dbReference type="OrthoDB" id="10066799at2759"/>
<evidence type="ECO:0000313" key="5">
    <source>
        <dbReference type="RefSeq" id="XP_018027472.1"/>
    </source>
</evidence>
<reference evidence="5" key="1">
    <citation type="submission" date="2025-08" db="UniProtKB">
        <authorList>
            <consortium name="RefSeq"/>
        </authorList>
    </citation>
    <scope>IDENTIFICATION</scope>
    <source>
        <tissue evidence="5">Whole organism</tissue>
    </source>
</reference>
<dbReference type="GeneID" id="108682747"/>
<dbReference type="Pfam" id="PF01084">
    <property type="entry name" value="Ribosomal_S18"/>
    <property type="match status" value="1"/>
</dbReference>
<dbReference type="KEGG" id="hazt:108682747"/>
<sequence>MARKLPLQMFISIRASLSCRLFGSSAMKRQASVPPSINDDGKSHNSAARQFQDDKFDAKAVENMIRTSSKKDMPIDMTNPYEKKKVQCLLCRYQLKLDYKNMKLLSQFVSSFTGNIYEKHITGLCQEQQDRLVKEIVKSRNAGFMPHVFKKVEFFRDPKLFDPNNPMKPHPH</sequence>
<organism evidence="4 5">
    <name type="scientific">Hyalella azteca</name>
    <name type="common">Amphipod</name>
    <dbReference type="NCBI Taxonomy" id="294128"/>
    <lineage>
        <taxon>Eukaryota</taxon>
        <taxon>Metazoa</taxon>
        <taxon>Ecdysozoa</taxon>
        <taxon>Arthropoda</taxon>
        <taxon>Crustacea</taxon>
        <taxon>Multicrustacea</taxon>
        <taxon>Malacostraca</taxon>
        <taxon>Eumalacostraca</taxon>
        <taxon>Peracarida</taxon>
        <taxon>Amphipoda</taxon>
        <taxon>Senticaudata</taxon>
        <taxon>Talitrida</taxon>
        <taxon>Talitroidea</taxon>
        <taxon>Hyalellidae</taxon>
        <taxon>Hyalella</taxon>
    </lineage>
</organism>
<dbReference type="Gene3D" id="4.10.640.10">
    <property type="entry name" value="Ribosomal protein S18"/>
    <property type="match status" value="1"/>
</dbReference>
<dbReference type="InterPro" id="IPR001648">
    <property type="entry name" value="Ribosomal_bS18"/>
</dbReference>
<comment type="similarity">
    <text evidence="1">Belongs to the bacterial ribosomal protein bS18 family.</text>
</comment>
<dbReference type="GO" id="GO:0003735">
    <property type="term" value="F:structural constituent of ribosome"/>
    <property type="evidence" value="ECO:0007669"/>
    <property type="project" value="InterPro"/>
</dbReference>
<dbReference type="GO" id="GO:0005763">
    <property type="term" value="C:mitochondrial small ribosomal subunit"/>
    <property type="evidence" value="ECO:0007669"/>
    <property type="project" value="TreeGrafter"/>
</dbReference>
<dbReference type="InterPro" id="IPR036870">
    <property type="entry name" value="Ribosomal_bS18_sf"/>
</dbReference>
<evidence type="ECO:0000256" key="2">
    <source>
        <dbReference type="ARBA" id="ARBA00022980"/>
    </source>
</evidence>
<dbReference type="Proteomes" id="UP000694843">
    <property type="component" value="Unplaced"/>
</dbReference>
<evidence type="ECO:0000313" key="4">
    <source>
        <dbReference type="Proteomes" id="UP000694843"/>
    </source>
</evidence>
<dbReference type="SUPFAM" id="SSF46911">
    <property type="entry name" value="Ribosomal protein S18"/>
    <property type="match status" value="1"/>
</dbReference>
<dbReference type="AlphaFoldDB" id="A0A8B7PQB8"/>
<dbReference type="PANTHER" id="PTHR13479">
    <property type="entry name" value="30S RIBOSOMAL PROTEIN S18"/>
    <property type="match status" value="1"/>
</dbReference>
<evidence type="ECO:0000256" key="3">
    <source>
        <dbReference type="ARBA" id="ARBA00023274"/>
    </source>
</evidence>
<dbReference type="GO" id="GO:0032543">
    <property type="term" value="P:mitochondrial translation"/>
    <property type="evidence" value="ECO:0007669"/>
    <property type="project" value="TreeGrafter"/>
</dbReference>
<dbReference type="OMA" id="EEQQWHE"/>
<keyword evidence="4" id="KW-1185">Reference proteome</keyword>
<accession>A0A8B7PQB8</accession>
<keyword evidence="2 5" id="KW-0689">Ribosomal protein</keyword>
<keyword evidence="3" id="KW-0687">Ribonucleoprotein</keyword>
<evidence type="ECO:0000256" key="1">
    <source>
        <dbReference type="ARBA" id="ARBA00005589"/>
    </source>
</evidence>